<evidence type="ECO:0000256" key="2">
    <source>
        <dbReference type="ARBA" id="ARBA00005791"/>
    </source>
</evidence>
<evidence type="ECO:0000256" key="8">
    <source>
        <dbReference type="SAM" id="SignalP"/>
    </source>
</evidence>
<dbReference type="Proteomes" id="UP000199391">
    <property type="component" value="Unassembled WGS sequence"/>
</dbReference>
<dbReference type="AlphaFoldDB" id="A0A1I7ETH0"/>
<comment type="subcellular location">
    <subcellularLocation>
        <location evidence="1">Periplasm</location>
    </subcellularLocation>
</comment>
<evidence type="ECO:0000313" key="10">
    <source>
        <dbReference type="EMBL" id="SFU27225.1"/>
    </source>
</evidence>
<dbReference type="STRING" id="1035707.SAMN05216552_100139"/>
<dbReference type="GO" id="GO:0015036">
    <property type="term" value="F:disulfide oxidoreductase activity"/>
    <property type="evidence" value="ECO:0007669"/>
    <property type="project" value="UniProtKB-ARBA"/>
</dbReference>
<dbReference type="InterPro" id="IPR001853">
    <property type="entry name" value="DSBA-like_thioredoxin_dom"/>
</dbReference>
<sequence length="223" mass="25155">MRIVKRILSVLALCGSAFMAPGASASPASPVAGTDYVVLPTAQNTDTGKKIEVIEFFAYWCPHCNVLEPMIDAWVKKQGANIVFKRVHVPRGEPQQKLYFTLEALGLVDKYQTKVFRAIHVEREKLERDGQVFDWVAKNGIDRQKFIDTYRSFAVQSRATRAEKMMNDYKIDSWPMLIVDGRYQTSAYQVSQSLPADTTEVDLHAASLQVMDHLVAKAKAEKK</sequence>
<evidence type="ECO:0000256" key="1">
    <source>
        <dbReference type="ARBA" id="ARBA00004418"/>
    </source>
</evidence>
<evidence type="ECO:0000256" key="5">
    <source>
        <dbReference type="ARBA" id="ARBA00022764"/>
    </source>
</evidence>
<proteinExistence type="inferred from homology"/>
<keyword evidence="7" id="KW-0676">Redox-active center</keyword>
<feature type="chain" id="PRO_5011579092" description="Thiol:disulfide interchange protein DsbA" evidence="8">
    <location>
        <begin position="26"/>
        <end position="223"/>
    </location>
</feature>
<keyword evidence="4 8" id="KW-0732">Signal</keyword>
<dbReference type="PROSITE" id="PS51352">
    <property type="entry name" value="THIOREDOXIN_2"/>
    <property type="match status" value="1"/>
</dbReference>
<comment type="similarity">
    <text evidence="2">Belongs to the thioredoxin family. DsbA subfamily.</text>
</comment>
<keyword evidence="6" id="KW-1015">Disulfide bond</keyword>
<dbReference type="InterPro" id="IPR017937">
    <property type="entry name" value="Thioredoxin_CS"/>
</dbReference>
<keyword evidence="5" id="KW-0574">Periplasm</keyword>
<evidence type="ECO:0000259" key="9">
    <source>
        <dbReference type="PROSITE" id="PS51352"/>
    </source>
</evidence>
<reference evidence="11" key="1">
    <citation type="submission" date="2016-10" db="EMBL/GenBank/DDBJ databases">
        <authorList>
            <person name="Varghese N."/>
            <person name="Submissions S."/>
        </authorList>
    </citation>
    <scope>NUCLEOTIDE SEQUENCE [LARGE SCALE GENOMIC DNA]</scope>
    <source>
        <strain evidence="11">CGMCC 1.11014</strain>
    </source>
</reference>
<dbReference type="PROSITE" id="PS00194">
    <property type="entry name" value="THIOREDOXIN_1"/>
    <property type="match status" value="1"/>
</dbReference>
<evidence type="ECO:0000256" key="7">
    <source>
        <dbReference type="ARBA" id="ARBA00023284"/>
    </source>
</evidence>
<dbReference type="InterPro" id="IPR050824">
    <property type="entry name" value="Thiol_disulfide_DsbA"/>
</dbReference>
<dbReference type="Pfam" id="PF00085">
    <property type="entry name" value="Thioredoxin"/>
    <property type="match status" value="1"/>
</dbReference>
<evidence type="ECO:0000256" key="6">
    <source>
        <dbReference type="ARBA" id="ARBA00023157"/>
    </source>
</evidence>
<accession>A0A1I7ETH0</accession>
<dbReference type="Gene3D" id="3.40.30.10">
    <property type="entry name" value="Glutaredoxin"/>
    <property type="match status" value="2"/>
</dbReference>
<feature type="signal peptide" evidence="8">
    <location>
        <begin position="1"/>
        <end position="25"/>
    </location>
</feature>
<dbReference type="SUPFAM" id="SSF52833">
    <property type="entry name" value="Thioredoxin-like"/>
    <property type="match status" value="1"/>
</dbReference>
<evidence type="ECO:0000313" key="11">
    <source>
        <dbReference type="Proteomes" id="UP000199391"/>
    </source>
</evidence>
<dbReference type="InterPro" id="IPR013766">
    <property type="entry name" value="Thioredoxin_domain"/>
</dbReference>
<dbReference type="GO" id="GO:0042597">
    <property type="term" value="C:periplasmic space"/>
    <property type="evidence" value="ECO:0007669"/>
    <property type="project" value="UniProtKB-SubCell"/>
</dbReference>
<dbReference type="PANTHER" id="PTHR35891:SF3">
    <property type="entry name" value="THIOL:DISULFIDE INTERCHANGE PROTEIN DSBL"/>
    <property type="match status" value="1"/>
</dbReference>
<evidence type="ECO:0000256" key="3">
    <source>
        <dbReference type="ARBA" id="ARBA00013831"/>
    </source>
</evidence>
<dbReference type="Pfam" id="PF01323">
    <property type="entry name" value="DSBA"/>
    <property type="match status" value="1"/>
</dbReference>
<dbReference type="InterPro" id="IPR023205">
    <property type="entry name" value="DsbA/DsbL"/>
</dbReference>
<name>A0A1I7ETH0_9BURK</name>
<dbReference type="RefSeq" id="WP_093552197.1">
    <property type="nucleotide sequence ID" value="NZ_FPBO01000001.1"/>
</dbReference>
<dbReference type="CDD" id="cd03019">
    <property type="entry name" value="DsbA_DsbA"/>
    <property type="match status" value="1"/>
</dbReference>
<gene>
    <name evidence="10" type="ORF">SAMN05216552_100139</name>
</gene>
<protein>
    <recommendedName>
        <fullName evidence="3">Thiol:disulfide interchange protein DsbA</fullName>
    </recommendedName>
</protein>
<dbReference type="OrthoDB" id="9784896at2"/>
<keyword evidence="11" id="KW-1185">Reference proteome</keyword>
<dbReference type="EMBL" id="FPBO01000001">
    <property type="protein sequence ID" value="SFU27225.1"/>
    <property type="molecule type" value="Genomic_DNA"/>
</dbReference>
<feature type="domain" description="Thioredoxin" evidence="9">
    <location>
        <begin position="19"/>
        <end position="216"/>
    </location>
</feature>
<evidence type="ECO:0000256" key="4">
    <source>
        <dbReference type="ARBA" id="ARBA00022729"/>
    </source>
</evidence>
<dbReference type="PANTHER" id="PTHR35891">
    <property type="entry name" value="THIOL:DISULFIDE INTERCHANGE PROTEIN DSBA"/>
    <property type="match status" value="1"/>
</dbReference>
<dbReference type="InterPro" id="IPR036249">
    <property type="entry name" value="Thioredoxin-like_sf"/>
</dbReference>
<organism evidence="10 11">
    <name type="scientific">Pseudoduganella namucuonensis</name>
    <dbReference type="NCBI Taxonomy" id="1035707"/>
    <lineage>
        <taxon>Bacteria</taxon>
        <taxon>Pseudomonadati</taxon>
        <taxon>Pseudomonadota</taxon>
        <taxon>Betaproteobacteria</taxon>
        <taxon>Burkholderiales</taxon>
        <taxon>Oxalobacteraceae</taxon>
        <taxon>Telluria group</taxon>
        <taxon>Pseudoduganella</taxon>
    </lineage>
</organism>